<organism evidence="2 3">
    <name type="scientific">Rhodocollybia butyracea</name>
    <dbReference type="NCBI Taxonomy" id="206335"/>
    <lineage>
        <taxon>Eukaryota</taxon>
        <taxon>Fungi</taxon>
        <taxon>Dikarya</taxon>
        <taxon>Basidiomycota</taxon>
        <taxon>Agaricomycotina</taxon>
        <taxon>Agaricomycetes</taxon>
        <taxon>Agaricomycetidae</taxon>
        <taxon>Agaricales</taxon>
        <taxon>Marasmiineae</taxon>
        <taxon>Omphalotaceae</taxon>
        <taxon>Rhodocollybia</taxon>
    </lineage>
</organism>
<accession>A0A9P5P7F8</accession>
<dbReference type="OrthoDB" id="10523883at2759"/>
<proteinExistence type="predicted"/>
<evidence type="ECO:0000313" key="2">
    <source>
        <dbReference type="EMBL" id="KAF9048164.1"/>
    </source>
</evidence>
<reference evidence="2" key="1">
    <citation type="submission" date="2020-11" db="EMBL/GenBank/DDBJ databases">
        <authorList>
            <consortium name="DOE Joint Genome Institute"/>
            <person name="Ahrendt S."/>
            <person name="Riley R."/>
            <person name="Andreopoulos W."/>
            <person name="Labutti K."/>
            <person name="Pangilinan J."/>
            <person name="Ruiz-Duenas F.J."/>
            <person name="Barrasa J.M."/>
            <person name="Sanchez-Garcia M."/>
            <person name="Camarero S."/>
            <person name="Miyauchi S."/>
            <person name="Serrano A."/>
            <person name="Linde D."/>
            <person name="Babiker R."/>
            <person name="Drula E."/>
            <person name="Ayuso-Fernandez I."/>
            <person name="Pacheco R."/>
            <person name="Padilla G."/>
            <person name="Ferreira P."/>
            <person name="Barriuso J."/>
            <person name="Kellner H."/>
            <person name="Castanera R."/>
            <person name="Alfaro M."/>
            <person name="Ramirez L."/>
            <person name="Pisabarro A.G."/>
            <person name="Kuo A."/>
            <person name="Tritt A."/>
            <person name="Lipzen A."/>
            <person name="He G."/>
            <person name="Yan M."/>
            <person name="Ng V."/>
            <person name="Cullen D."/>
            <person name="Martin F."/>
            <person name="Rosso M.-N."/>
            <person name="Henrissat B."/>
            <person name="Hibbett D."/>
            <person name="Martinez A.T."/>
            <person name="Grigoriev I.V."/>
        </authorList>
    </citation>
    <scope>NUCLEOTIDE SEQUENCE</scope>
    <source>
        <strain evidence="2">AH 40177</strain>
    </source>
</reference>
<evidence type="ECO:0000256" key="1">
    <source>
        <dbReference type="SAM" id="MobiDB-lite"/>
    </source>
</evidence>
<gene>
    <name evidence="2" type="ORF">BDP27DRAFT_1346070</name>
</gene>
<name>A0A9P5P7F8_9AGAR</name>
<comment type="caution">
    <text evidence="2">The sequence shown here is derived from an EMBL/GenBank/DDBJ whole genome shotgun (WGS) entry which is preliminary data.</text>
</comment>
<keyword evidence="3" id="KW-1185">Reference proteome</keyword>
<feature type="compositionally biased region" description="Basic and acidic residues" evidence="1">
    <location>
        <begin position="61"/>
        <end position="72"/>
    </location>
</feature>
<sequence>MAEAAVLAVVGAAATSQWAGPSTFTARHEESHRKEIGDIQLYNDRWYNNIPDQEVDSDEEKEFRSRRDEAHQKGKQYGNSIQDYKGHRCLILSRKSVLAIKCEH</sequence>
<dbReference type="Proteomes" id="UP000772434">
    <property type="component" value="Unassembled WGS sequence"/>
</dbReference>
<feature type="region of interest" description="Disordered" evidence="1">
    <location>
        <begin position="51"/>
        <end position="80"/>
    </location>
</feature>
<dbReference type="EMBL" id="JADNRY010000489">
    <property type="protein sequence ID" value="KAF9048164.1"/>
    <property type="molecule type" value="Genomic_DNA"/>
</dbReference>
<dbReference type="AlphaFoldDB" id="A0A9P5P7F8"/>
<evidence type="ECO:0000313" key="3">
    <source>
        <dbReference type="Proteomes" id="UP000772434"/>
    </source>
</evidence>
<protein>
    <submittedName>
        <fullName evidence="2">Uncharacterized protein</fullName>
    </submittedName>
</protein>